<feature type="compositionally biased region" description="Pro residues" evidence="1">
    <location>
        <begin position="109"/>
        <end position="119"/>
    </location>
</feature>
<evidence type="ECO:0000313" key="2">
    <source>
        <dbReference type="EMBL" id="MED6172849.1"/>
    </source>
</evidence>
<feature type="compositionally biased region" description="Basic and acidic residues" evidence="1">
    <location>
        <begin position="1"/>
        <end position="16"/>
    </location>
</feature>
<feature type="compositionally biased region" description="Low complexity" evidence="1">
    <location>
        <begin position="86"/>
        <end position="99"/>
    </location>
</feature>
<name>A0ABU6VH65_9FABA</name>
<feature type="compositionally biased region" description="Pro residues" evidence="1">
    <location>
        <begin position="410"/>
        <end position="425"/>
    </location>
</feature>
<feature type="region of interest" description="Disordered" evidence="1">
    <location>
        <begin position="1"/>
        <end position="61"/>
    </location>
</feature>
<feature type="region of interest" description="Disordered" evidence="1">
    <location>
        <begin position="234"/>
        <end position="257"/>
    </location>
</feature>
<sequence length="448" mass="49419">MTRVDRGRGRGDREKGSSGYRGRPKKRTGVPLDLRQDDPPPTQGTTTLPPPVIPMPSLSEGLPAMRMIPTLGSRVQSSDTPGTRGHTQTTSAPTSSQPAHGHDDDSDVQPPPEPDPMPYPQLIILCRRVRRRTLRQRRQPQPRLVACTSVGTAVTGGMSLSSVRLRSMWSSFGRTVGGAFSDSKGVKSSRFMSLGSREPPRGSGSYFTRYGRRGRRMDGFLRTSLDDFKRLQRTNTKNRASETGGSMHTGGPTTYPATRERMSLEMGRTPSFSEVFARTHTRKKDREWVDKRSHDFKEAFEVEKNRLEAEGDLARIAGGRKKGRIYGKGVVPAYSVPLIIGDVDVDIDVDVDDTASGPLDVREQVRTLETALETQSQEVSQLRKGYFHMYIFLELMRSGGSGSAAFTAMPPLPPPPPPPRPPARSPSPLLQQDRAASPSQHDDDPDYV</sequence>
<dbReference type="Proteomes" id="UP001341840">
    <property type="component" value="Unassembled WGS sequence"/>
</dbReference>
<evidence type="ECO:0000256" key="1">
    <source>
        <dbReference type="SAM" id="MobiDB-lite"/>
    </source>
</evidence>
<reference evidence="2 3" key="1">
    <citation type="journal article" date="2023" name="Plants (Basel)">
        <title>Bridging the Gap: Combining Genomics and Transcriptomics Approaches to Understand Stylosanthes scabra, an Orphan Legume from the Brazilian Caatinga.</title>
        <authorList>
            <person name="Ferreira-Neto J.R.C."/>
            <person name="da Silva M.D."/>
            <person name="Binneck E."/>
            <person name="de Melo N.F."/>
            <person name="da Silva R.H."/>
            <person name="de Melo A.L.T.M."/>
            <person name="Pandolfi V."/>
            <person name="Bustamante F.O."/>
            <person name="Brasileiro-Vidal A.C."/>
            <person name="Benko-Iseppon A.M."/>
        </authorList>
    </citation>
    <scope>NUCLEOTIDE SEQUENCE [LARGE SCALE GENOMIC DNA]</scope>
    <source>
        <tissue evidence="2">Leaves</tissue>
    </source>
</reference>
<dbReference type="EMBL" id="JASCZI010151438">
    <property type="protein sequence ID" value="MED6172849.1"/>
    <property type="molecule type" value="Genomic_DNA"/>
</dbReference>
<gene>
    <name evidence="2" type="ORF">PIB30_053778</name>
</gene>
<keyword evidence="3" id="KW-1185">Reference proteome</keyword>
<comment type="caution">
    <text evidence="2">The sequence shown here is derived from an EMBL/GenBank/DDBJ whole genome shotgun (WGS) entry which is preliminary data.</text>
</comment>
<protein>
    <submittedName>
        <fullName evidence="2">Uncharacterized protein</fullName>
    </submittedName>
</protein>
<feature type="compositionally biased region" description="Polar residues" evidence="1">
    <location>
        <begin position="234"/>
        <end position="256"/>
    </location>
</feature>
<organism evidence="2 3">
    <name type="scientific">Stylosanthes scabra</name>
    <dbReference type="NCBI Taxonomy" id="79078"/>
    <lineage>
        <taxon>Eukaryota</taxon>
        <taxon>Viridiplantae</taxon>
        <taxon>Streptophyta</taxon>
        <taxon>Embryophyta</taxon>
        <taxon>Tracheophyta</taxon>
        <taxon>Spermatophyta</taxon>
        <taxon>Magnoliopsida</taxon>
        <taxon>eudicotyledons</taxon>
        <taxon>Gunneridae</taxon>
        <taxon>Pentapetalae</taxon>
        <taxon>rosids</taxon>
        <taxon>fabids</taxon>
        <taxon>Fabales</taxon>
        <taxon>Fabaceae</taxon>
        <taxon>Papilionoideae</taxon>
        <taxon>50 kb inversion clade</taxon>
        <taxon>dalbergioids sensu lato</taxon>
        <taxon>Dalbergieae</taxon>
        <taxon>Pterocarpus clade</taxon>
        <taxon>Stylosanthes</taxon>
    </lineage>
</organism>
<dbReference type="Pfam" id="PF03004">
    <property type="entry name" value="Transposase_24"/>
    <property type="match status" value="1"/>
</dbReference>
<proteinExistence type="predicted"/>
<feature type="region of interest" description="Disordered" evidence="1">
    <location>
        <begin position="404"/>
        <end position="448"/>
    </location>
</feature>
<feature type="region of interest" description="Disordered" evidence="1">
    <location>
        <begin position="73"/>
        <end position="119"/>
    </location>
</feature>
<accession>A0ABU6VH65</accession>
<feature type="region of interest" description="Disordered" evidence="1">
    <location>
        <begin position="183"/>
        <end position="209"/>
    </location>
</feature>
<evidence type="ECO:0000313" key="3">
    <source>
        <dbReference type="Proteomes" id="UP001341840"/>
    </source>
</evidence>
<dbReference type="InterPro" id="IPR004252">
    <property type="entry name" value="Probable_transposase_24"/>
</dbReference>